<proteinExistence type="predicted"/>
<dbReference type="PROSITE" id="PS51326">
    <property type="entry name" value="AVIDIN_2"/>
    <property type="match status" value="1"/>
</dbReference>
<dbReference type="PANTHER" id="PTHR34399:SF3">
    <property type="entry name" value="AVID PROTEIN-RELATED"/>
    <property type="match status" value="1"/>
</dbReference>
<organism evidence="4 5">
    <name type="scientific">Mya arenaria</name>
    <name type="common">Soft-shell clam</name>
    <dbReference type="NCBI Taxonomy" id="6604"/>
    <lineage>
        <taxon>Eukaryota</taxon>
        <taxon>Metazoa</taxon>
        <taxon>Spiralia</taxon>
        <taxon>Lophotrochozoa</taxon>
        <taxon>Mollusca</taxon>
        <taxon>Bivalvia</taxon>
        <taxon>Autobranchia</taxon>
        <taxon>Heteroconchia</taxon>
        <taxon>Euheterodonta</taxon>
        <taxon>Imparidentia</taxon>
        <taxon>Neoheterodontei</taxon>
        <taxon>Myida</taxon>
        <taxon>Myoidea</taxon>
        <taxon>Myidae</taxon>
        <taxon>Mya</taxon>
    </lineage>
</organism>
<reference evidence="4" key="1">
    <citation type="submission" date="2022-11" db="EMBL/GenBank/DDBJ databases">
        <title>Centuries of genome instability and evolution in soft-shell clam transmissible cancer (bioRxiv).</title>
        <authorList>
            <person name="Hart S.F.M."/>
            <person name="Yonemitsu M.A."/>
            <person name="Giersch R.M."/>
            <person name="Beal B.F."/>
            <person name="Arriagada G."/>
            <person name="Davis B.W."/>
            <person name="Ostrander E.A."/>
            <person name="Goff S.P."/>
            <person name="Metzger M.J."/>
        </authorList>
    </citation>
    <scope>NUCLEOTIDE SEQUENCE</scope>
    <source>
        <strain evidence="4">MELC-2E11</strain>
        <tissue evidence="4">Siphon/mantle</tissue>
    </source>
</reference>
<keyword evidence="3" id="KW-0732">Signal</keyword>
<dbReference type="EMBL" id="CP111027">
    <property type="protein sequence ID" value="WAR29855.1"/>
    <property type="molecule type" value="Genomic_DNA"/>
</dbReference>
<name>A0ABY7G5Z6_MYAAR</name>
<protein>
    <submittedName>
        <fullName evidence="4">SAV1-like protein</fullName>
    </submittedName>
</protein>
<dbReference type="InterPro" id="IPR005468">
    <property type="entry name" value="Avidin/str"/>
</dbReference>
<comment type="subcellular location">
    <subcellularLocation>
        <location evidence="1">Secreted</location>
    </subcellularLocation>
</comment>
<gene>
    <name evidence="4" type="ORF">MAR_003423</name>
</gene>
<accession>A0ABY7G5Z6</accession>
<keyword evidence="5" id="KW-1185">Reference proteome</keyword>
<evidence type="ECO:0000313" key="4">
    <source>
        <dbReference type="EMBL" id="WAR29855.1"/>
    </source>
</evidence>
<sequence>MYRIKLHVWIFKMFLCENMCNHLRLIACETNKLRMTSLLACSIVVSILSITSALPDQTNPFDLCDTPIPDDENDCGIAGVWRNQLQSVMKFTCVAGHIEGQYFTAVGHADGFYDLAGKFQMPDENTTVPGWAVAFHNLLYGNSNSTCAWSGIHYSHEGIIHTHWLLTHYFPRESLWRTTTMNNDDFIKVC</sequence>
<dbReference type="InterPro" id="IPR051764">
    <property type="entry name" value="Avidin/Streptavidin-rel"/>
</dbReference>
<dbReference type="InterPro" id="IPR036896">
    <property type="entry name" value="Avidin-like_sf"/>
</dbReference>
<dbReference type="Pfam" id="PF01382">
    <property type="entry name" value="Avidin"/>
    <property type="match status" value="1"/>
</dbReference>
<keyword evidence="2" id="KW-0964">Secreted</keyword>
<dbReference type="Gene3D" id="2.40.128.30">
    <property type="entry name" value="Avidin-like"/>
    <property type="match status" value="1"/>
</dbReference>
<dbReference type="SUPFAM" id="SSF50876">
    <property type="entry name" value="Avidin/streptavidin"/>
    <property type="match status" value="1"/>
</dbReference>
<dbReference type="Proteomes" id="UP001164746">
    <property type="component" value="Chromosome 16"/>
</dbReference>
<evidence type="ECO:0000256" key="2">
    <source>
        <dbReference type="ARBA" id="ARBA00022525"/>
    </source>
</evidence>
<evidence type="ECO:0000313" key="5">
    <source>
        <dbReference type="Proteomes" id="UP001164746"/>
    </source>
</evidence>
<dbReference type="PANTHER" id="PTHR34399">
    <property type="entry name" value="AVIDIN-RELATED"/>
    <property type="match status" value="1"/>
</dbReference>
<evidence type="ECO:0000256" key="1">
    <source>
        <dbReference type="ARBA" id="ARBA00004613"/>
    </source>
</evidence>
<evidence type="ECO:0000256" key="3">
    <source>
        <dbReference type="ARBA" id="ARBA00022729"/>
    </source>
</evidence>